<evidence type="ECO:0000256" key="1">
    <source>
        <dbReference type="ARBA" id="ARBA00001974"/>
    </source>
</evidence>
<evidence type="ECO:0000256" key="2">
    <source>
        <dbReference type="ARBA" id="ARBA00022630"/>
    </source>
</evidence>
<proteinExistence type="inferred from homology"/>
<dbReference type="NCBIfam" id="NF008726">
    <property type="entry name" value="PRK11728.1"/>
    <property type="match status" value="1"/>
</dbReference>
<dbReference type="GO" id="GO:0016491">
    <property type="term" value="F:oxidoreductase activity"/>
    <property type="evidence" value="ECO:0007669"/>
    <property type="project" value="UniProtKB-KW"/>
</dbReference>
<sequence>MYDYCVIGAGIVGLATALEISRLKPDAKIVVLDKEAGPATHQTGHNSGVIHSGLYYKPGSLKARLCREGAMAMKAFCIENAVPYREIGKLIVATSPVEVERMQALRRNAAENGIAAQEIGAGELRELEPNIEGLAALRIGESAIVSYRRVCEVMVGKLATAGVRIEFGSAVRAIVESGRDVAIETGKGRVTCRWLIACAGLQADRIAAIAGVALEHRIVPFRGEYFDVVRPDTATLVSHMIYPVPDPALPFLGIHLTPMIDGRLTVGPNAVLSLARESYAGNWPSLHDMAAYASFPGFWKMLRANLSSGIREARSSLFRGRYLQECRKYCPSLQLGDLKPYPPGIRAQAVSRDGALVHDFLFKRTSRSLHVLNAPSPAATSSIPIGRMIAETLGIAVSNRHGVPA</sequence>
<feature type="domain" description="FAD dependent oxidoreductase" evidence="6">
    <location>
        <begin position="3"/>
        <end position="391"/>
    </location>
</feature>
<accession>A0ABY9KA03</accession>
<reference evidence="7 8" key="1">
    <citation type="submission" date="2023-08" db="EMBL/GenBank/DDBJ databases">
        <title>Pathogen: clinical or host-associated sample.</title>
        <authorList>
            <person name="Hergert J."/>
            <person name="Casey R."/>
            <person name="Wagner J."/>
            <person name="Young E.L."/>
            <person name="Oakeson K.F."/>
        </authorList>
    </citation>
    <scope>NUCLEOTIDE SEQUENCE [LARGE SCALE GENOMIC DNA]</scope>
    <source>
        <strain evidence="7 8">UPHL-collab-2</strain>
        <plasmid evidence="7 8">unnamed1</plasmid>
    </source>
</reference>
<dbReference type="Proteomes" id="UP001225788">
    <property type="component" value="Plasmid unnamed1"/>
</dbReference>
<dbReference type="SUPFAM" id="SSF51905">
    <property type="entry name" value="FAD/NAD(P)-binding domain"/>
    <property type="match status" value="1"/>
</dbReference>
<protein>
    <submittedName>
        <fullName evidence="7">L-2-hydroxyglutarate oxidase</fullName>
        <ecNumber evidence="7">1.1.3.-</ecNumber>
    </submittedName>
</protein>
<name>A0ABY9KA03_9HYPH</name>
<evidence type="ECO:0000256" key="3">
    <source>
        <dbReference type="ARBA" id="ARBA00022827"/>
    </source>
</evidence>
<geneLocation type="plasmid" evidence="7 8">
    <name>unnamed1</name>
</geneLocation>
<dbReference type="PANTHER" id="PTHR43104">
    <property type="entry name" value="L-2-HYDROXYGLUTARATE DEHYDROGENASE, MITOCHONDRIAL"/>
    <property type="match status" value="1"/>
</dbReference>
<keyword evidence="8" id="KW-1185">Reference proteome</keyword>
<evidence type="ECO:0000259" key="6">
    <source>
        <dbReference type="Pfam" id="PF01266"/>
    </source>
</evidence>
<dbReference type="InterPro" id="IPR006076">
    <property type="entry name" value="FAD-dep_OxRdtase"/>
</dbReference>
<keyword evidence="3" id="KW-0274">FAD</keyword>
<dbReference type="Gene3D" id="3.30.9.10">
    <property type="entry name" value="D-Amino Acid Oxidase, subunit A, domain 2"/>
    <property type="match status" value="1"/>
</dbReference>
<gene>
    <name evidence="7" type="primary">lhgO</name>
    <name evidence="7" type="ORF">Q9315_24475</name>
</gene>
<dbReference type="PANTHER" id="PTHR43104:SF2">
    <property type="entry name" value="L-2-HYDROXYGLUTARATE DEHYDROGENASE, MITOCHONDRIAL"/>
    <property type="match status" value="1"/>
</dbReference>
<dbReference type="RefSeq" id="WP_306161761.1">
    <property type="nucleotide sequence ID" value="NZ_CP132315.1"/>
</dbReference>
<dbReference type="Pfam" id="PF01266">
    <property type="entry name" value="DAO"/>
    <property type="match status" value="1"/>
</dbReference>
<organism evidence="7 8">
    <name type="scientific">Shinella oryzae</name>
    <dbReference type="NCBI Taxonomy" id="2871820"/>
    <lineage>
        <taxon>Bacteria</taxon>
        <taxon>Pseudomonadati</taxon>
        <taxon>Pseudomonadota</taxon>
        <taxon>Alphaproteobacteria</taxon>
        <taxon>Hyphomicrobiales</taxon>
        <taxon>Rhizobiaceae</taxon>
        <taxon>Shinella</taxon>
    </lineage>
</organism>
<keyword evidence="2" id="KW-0285">Flavoprotein</keyword>
<dbReference type="InterPro" id="IPR036188">
    <property type="entry name" value="FAD/NAD-bd_sf"/>
</dbReference>
<evidence type="ECO:0000313" key="8">
    <source>
        <dbReference type="Proteomes" id="UP001225788"/>
    </source>
</evidence>
<dbReference type="Gene3D" id="3.50.50.60">
    <property type="entry name" value="FAD/NAD(P)-binding domain"/>
    <property type="match status" value="1"/>
</dbReference>
<comment type="similarity">
    <text evidence="5">Belongs to the L2HGDH family.</text>
</comment>
<evidence type="ECO:0000256" key="4">
    <source>
        <dbReference type="ARBA" id="ARBA00023002"/>
    </source>
</evidence>
<evidence type="ECO:0000313" key="7">
    <source>
        <dbReference type="EMBL" id="WLS05306.1"/>
    </source>
</evidence>
<keyword evidence="7" id="KW-0614">Plasmid</keyword>
<dbReference type="EMBL" id="CP132315">
    <property type="protein sequence ID" value="WLS05306.1"/>
    <property type="molecule type" value="Genomic_DNA"/>
</dbReference>
<keyword evidence="4 7" id="KW-0560">Oxidoreductase</keyword>
<dbReference type="EC" id="1.1.3.-" evidence="7"/>
<comment type="cofactor">
    <cofactor evidence="1">
        <name>FAD</name>
        <dbReference type="ChEBI" id="CHEBI:57692"/>
    </cofactor>
</comment>
<evidence type="ECO:0000256" key="5">
    <source>
        <dbReference type="ARBA" id="ARBA00037941"/>
    </source>
</evidence>